<dbReference type="SMART" id="SM00066">
    <property type="entry name" value="GAL4"/>
    <property type="match status" value="1"/>
</dbReference>
<organism evidence="4">
    <name type="scientific">Spathaspora passalidarum (strain NRRL Y-27907 / 11-Y1)</name>
    <dbReference type="NCBI Taxonomy" id="619300"/>
    <lineage>
        <taxon>Eukaryota</taxon>
        <taxon>Fungi</taxon>
        <taxon>Dikarya</taxon>
        <taxon>Ascomycota</taxon>
        <taxon>Saccharomycotina</taxon>
        <taxon>Pichiomycetes</taxon>
        <taxon>Debaryomycetaceae</taxon>
        <taxon>Spathaspora</taxon>
    </lineage>
</organism>
<feature type="region of interest" description="Disordered" evidence="1">
    <location>
        <begin position="185"/>
        <end position="214"/>
    </location>
</feature>
<keyword evidence="4" id="KW-1185">Reference proteome</keyword>
<feature type="compositionally biased region" description="Low complexity" evidence="1">
    <location>
        <begin position="274"/>
        <end position="302"/>
    </location>
</feature>
<evidence type="ECO:0000256" key="1">
    <source>
        <dbReference type="SAM" id="MobiDB-lite"/>
    </source>
</evidence>
<dbReference type="GeneID" id="18869769"/>
<dbReference type="OrthoDB" id="416217at2759"/>
<evidence type="ECO:0000313" key="3">
    <source>
        <dbReference type="EMBL" id="EGW34029.1"/>
    </source>
</evidence>
<proteinExistence type="predicted"/>
<dbReference type="SUPFAM" id="SSF57701">
    <property type="entry name" value="Zn2/Cys6 DNA-binding domain"/>
    <property type="match status" value="1"/>
</dbReference>
<dbReference type="InterPro" id="IPR052400">
    <property type="entry name" value="Zn2-C6_fungal_TF"/>
</dbReference>
<dbReference type="Proteomes" id="UP000000709">
    <property type="component" value="Unassembled WGS sequence"/>
</dbReference>
<dbReference type="PANTHER" id="PTHR47657:SF7">
    <property type="entry name" value="STEROL REGULATORY ELEMENT-BINDING PROTEIN ECM22"/>
    <property type="match status" value="1"/>
</dbReference>
<dbReference type="HOGENOM" id="CLU_009505_0_0_1"/>
<dbReference type="KEGG" id="spaa:SPAPADRAFT_133833"/>
<accession>G3AJX8</accession>
<feature type="region of interest" description="Disordered" evidence="1">
    <location>
        <begin position="1"/>
        <end position="56"/>
    </location>
</feature>
<dbReference type="InterPro" id="IPR036864">
    <property type="entry name" value="Zn2-C6_fun-type_DNA-bd_sf"/>
</dbReference>
<dbReference type="EMBL" id="GL996500">
    <property type="protein sequence ID" value="EGW34029.1"/>
    <property type="molecule type" value="Genomic_DNA"/>
</dbReference>
<dbReference type="STRING" id="619300.G3AJX8"/>
<dbReference type="RefSeq" id="XP_007373613.1">
    <property type="nucleotide sequence ID" value="XM_007373551.1"/>
</dbReference>
<feature type="compositionally biased region" description="Low complexity" evidence="1">
    <location>
        <begin position="26"/>
        <end position="40"/>
    </location>
</feature>
<dbReference type="PROSITE" id="PS00463">
    <property type="entry name" value="ZN2_CY6_FUNGAL_1"/>
    <property type="match status" value="1"/>
</dbReference>
<dbReference type="PROSITE" id="PS50048">
    <property type="entry name" value="ZN2_CY6_FUNGAL_2"/>
    <property type="match status" value="1"/>
</dbReference>
<feature type="compositionally biased region" description="Low complexity" evidence="1">
    <location>
        <begin position="1"/>
        <end position="19"/>
    </location>
</feature>
<feature type="compositionally biased region" description="Low complexity" evidence="1">
    <location>
        <begin position="195"/>
        <end position="213"/>
    </location>
</feature>
<dbReference type="CDD" id="cd00067">
    <property type="entry name" value="GAL4"/>
    <property type="match status" value="1"/>
</dbReference>
<dbReference type="Gene3D" id="4.10.240.10">
    <property type="entry name" value="Zn(2)-C6 fungal-type DNA-binding domain"/>
    <property type="match status" value="1"/>
</dbReference>
<feature type="region of interest" description="Disordered" evidence="1">
    <location>
        <begin position="267"/>
        <end position="315"/>
    </location>
</feature>
<gene>
    <name evidence="3" type="ORF">SPAPADRAFT_133833</name>
</gene>
<name>G3AJX8_SPAPN</name>
<evidence type="ECO:0000259" key="2">
    <source>
        <dbReference type="PROSITE" id="PS50048"/>
    </source>
</evidence>
<feature type="domain" description="Zn(2)-C6 fungal-type" evidence="2">
    <location>
        <begin position="108"/>
        <end position="138"/>
    </location>
</feature>
<dbReference type="PANTHER" id="PTHR47657">
    <property type="entry name" value="STEROL REGULATORY ELEMENT-BINDING PROTEIN ECM22"/>
    <property type="match status" value="1"/>
</dbReference>
<evidence type="ECO:0000313" key="4">
    <source>
        <dbReference type="Proteomes" id="UP000000709"/>
    </source>
</evidence>
<dbReference type="OMA" id="LMSIYDP"/>
<reference evidence="3 4" key="1">
    <citation type="journal article" date="2011" name="Proc. Natl. Acad. Sci. U.S.A.">
        <title>Comparative genomics of xylose-fermenting fungi for enhanced biofuel production.</title>
        <authorList>
            <person name="Wohlbach D.J."/>
            <person name="Kuo A."/>
            <person name="Sato T.K."/>
            <person name="Potts K.M."/>
            <person name="Salamov A.A."/>
            <person name="LaButti K.M."/>
            <person name="Sun H."/>
            <person name="Clum A."/>
            <person name="Pangilinan J.L."/>
            <person name="Lindquist E.A."/>
            <person name="Lucas S."/>
            <person name="Lapidus A."/>
            <person name="Jin M."/>
            <person name="Gunawan C."/>
            <person name="Balan V."/>
            <person name="Dale B.E."/>
            <person name="Jeffries T.W."/>
            <person name="Zinkel R."/>
            <person name="Barry K.W."/>
            <person name="Grigoriev I.V."/>
            <person name="Gasch A.P."/>
        </authorList>
    </citation>
    <scope>NUCLEOTIDE SEQUENCE [LARGE SCALE GENOMIC DNA]</scope>
    <source>
        <strain evidence="4">NRRL Y-27907 / 11-Y1</strain>
    </source>
</reference>
<sequence length="856" mass="97311">MSSPTVPSTSSSNSKLTPSGYNLIHSETSTSGGSVTTPNSGNPPNPFTGGSEDGSITAGISTTNVNAVTTNTSASIIANPAVQAAVNANAIAFGEKAKRRKHKNSKLGCPNCKKRRVKCSEDLPACMNCRKHKVKCGYLDYTEEQLEALREMKAQNESDDDIVIPTSTNTTIAVAVPKLTKIKAKPRSNSMMSRTPFSNTSLNTTTTTSTTVQTEEEFEETFDINSEQSYPAVSYQTITQDFDNLLSDETVDELPIIYPVYSFNDLSQNHSHPHNNSNNSNSNSNNSNNSNNNNNNNKNFHNFGRDRSQSHPLSYKPKSKLRINAASVSHAPLVTGKAGDPLPGAIHLQQTFTHIQRQEVDYWNLLVKMVTAAGPVIQKGTASLQDIRMIYRTWLNSFIYKGFNSQLMFNVLINLTTNFLISNSFQELSRYLTKLNTYESVARAEKLSNERSICIVKSFKYYAKVIKDLRILLNTNEDPDLVGSVSYILSLMSIYDPEATLNSMCCFRDGLFSILTYNYNSMIKIGIIPTLIPVHLKLMTNIVRSVYLPSYDPTFLTEFQQMLSRFGDIVMPLLRHDDDDDDDEDEDEEDSPTRTLHMFIQTKFNDLVEFTKDTIATYIPMINGHLRNVDLQQEILYDMLYRWVRMFPAKLITVRRNSDPLEAVLYLFYKVFKKALYAMFPQVKFFFLRDFDSPLMLDVFSGDHDQDIFLHMLSNPNVNSLPIELYEPIIEELKVMSSYLIRMITFFQMRLNLLYRFMVYEEVPKERFKIDNVKQWRNTIQDIAFTRYEFNQVIGLEEVQIKSFMGQLIRRENYPRLGASSVSSVNSSDYIDVDVDFMTLQESGLLANDYNIMTSV</sequence>
<dbReference type="AlphaFoldDB" id="G3AJX8"/>
<dbReference type="InParanoid" id="G3AJX8"/>
<dbReference type="GO" id="GO:0000981">
    <property type="term" value="F:DNA-binding transcription factor activity, RNA polymerase II-specific"/>
    <property type="evidence" value="ECO:0007669"/>
    <property type="project" value="InterPro"/>
</dbReference>
<protein>
    <recommendedName>
        <fullName evidence="2">Zn(2)-C6 fungal-type domain-containing protein</fullName>
    </recommendedName>
</protein>
<dbReference type="Pfam" id="PF00172">
    <property type="entry name" value="Zn_clus"/>
    <property type="match status" value="1"/>
</dbReference>
<dbReference type="eggNOG" id="ENOG502SVEY">
    <property type="taxonomic scope" value="Eukaryota"/>
</dbReference>
<dbReference type="GO" id="GO:0008270">
    <property type="term" value="F:zinc ion binding"/>
    <property type="evidence" value="ECO:0007669"/>
    <property type="project" value="InterPro"/>
</dbReference>
<dbReference type="InterPro" id="IPR001138">
    <property type="entry name" value="Zn2Cys6_DnaBD"/>
</dbReference>